<gene>
    <name evidence="1" type="ORF">AOQ72_23030</name>
</gene>
<organism evidence="1 2">
    <name type="scientific">Bradyrhizobium yuanmingense</name>
    <dbReference type="NCBI Taxonomy" id="108015"/>
    <lineage>
        <taxon>Bacteria</taxon>
        <taxon>Pseudomonadati</taxon>
        <taxon>Pseudomonadota</taxon>
        <taxon>Alphaproteobacteria</taxon>
        <taxon>Hyphomicrobiales</taxon>
        <taxon>Nitrobacteraceae</taxon>
        <taxon>Bradyrhizobium</taxon>
    </lineage>
</organism>
<dbReference type="EMBL" id="LJYF01000029">
    <property type="protein sequence ID" value="KRP94115.1"/>
    <property type="molecule type" value="Genomic_DNA"/>
</dbReference>
<dbReference type="STRING" id="108015.GA0061099_1003338"/>
<dbReference type="Proteomes" id="UP000051380">
    <property type="component" value="Unassembled WGS sequence"/>
</dbReference>
<evidence type="ECO:0000313" key="2">
    <source>
        <dbReference type="Proteomes" id="UP000051380"/>
    </source>
</evidence>
<accession>A0A0R3CFX5</accession>
<name>A0A0R3CFX5_9BRAD</name>
<reference evidence="1 2" key="1">
    <citation type="submission" date="2015-09" db="EMBL/GenBank/DDBJ databases">
        <title>Draft Genome Sequence of the Strain BR 3267 (Bradyrhizobium yuanmingense) recommended as inoculant for cowpea in Brazil.</title>
        <authorList>
            <person name="Simoes-Araujo J.L."/>
            <person name="Zilli J.E."/>
        </authorList>
    </citation>
    <scope>NUCLEOTIDE SEQUENCE [LARGE SCALE GENOMIC DNA]</scope>
    <source>
        <strain evidence="1 2">BR3267</strain>
    </source>
</reference>
<evidence type="ECO:0000313" key="1">
    <source>
        <dbReference type="EMBL" id="KRP94115.1"/>
    </source>
</evidence>
<dbReference type="AlphaFoldDB" id="A0A0R3CFX5"/>
<sequence>MRTDETSQSLAAAAIGFAVTVQRAATRRKVGMRFDALDEIRERLAIEYRTGATKPSADKSRISRQELPFATLRPQGFTSASVVALSTNILDCVACSA</sequence>
<protein>
    <submittedName>
        <fullName evidence="1">Uncharacterized protein</fullName>
    </submittedName>
</protein>
<proteinExistence type="predicted"/>
<comment type="caution">
    <text evidence="1">The sequence shown here is derived from an EMBL/GenBank/DDBJ whole genome shotgun (WGS) entry which is preliminary data.</text>
</comment>